<sequence length="410" mass="45646">MRSFFNKPAWAAAGDESNTADFYRRSKQTYGDIIAANRQQHRAATTTPDPPSDRGTAKPAPKRRRVTRRDDQPSDDSTTNSLNGDLDQGTGGNDNDDKGIVQESAQGNGEIVTLKSPTITALPPSDENAAIAIASSPESTNSTKLHDSYDSNSANEKADSPLGGKRPLTNDESHNNESRNNNTSRANSSRPPEALHSDFTKDRVPEENDEIVQIFVSSAIKNTRPLLVHRRISQRFRDVRVTWCERQGFDNKMTSSVYLTWNKRRLFDVTTCRSLGVKGASSPIYDTSQFEDETSPGNEPLRIHVEAVTDELLQSQADETLHSSSKLAKSEVKPEPSFSIALRSRDYEEIWIKVRKRTKVSQILNDFRARASVPSDTNIQLSFDGDILDPASRLEAHDIAEDDLVEVLFR</sequence>
<dbReference type="SUPFAM" id="SSF54236">
    <property type="entry name" value="Ubiquitin-like"/>
    <property type="match status" value="1"/>
</dbReference>
<dbReference type="Pfam" id="PF11976">
    <property type="entry name" value="Rad60-SLD"/>
    <property type="match status" value="1"/>
</dbReference>
<gene>
    <name evidence="3" type="ORF">TRUGW13939_09772</name>
</gene>
<dbReference type="EMBL" id="CP055902">
    <property type="protein sequence ID" value="QKX62611.1"/>
    <property type="molecule type" value="Genomic_DNA"/>
</dbReference>
<dbReference type="KEGG" id="trg:TRUGW13939_09772"/>
<dbReference type="AlphaFoldDB" id="A0A7H8RA40"/>
<dbReference type="InterPro" id="IPR029071">
    <property type="entry name" value="Ubiquitin-like_domsf"/>
</dbReference>
<feature type="compositionally biased region" description="Low complexity" evidence="1">
    <location>
        <begin position="178"/>
        <end position="190"/>
    </location>
</feature>
<dbReference type="OrthoDB" id="3365399at2759"/>
<dbReference type="InterPro" id="IPR022617">
    <property type="entry name" value="Rad60/SUMO-like_dom"/>
</dbReference>
<dbReference type="RefSeq" id="XP_035348785.1">
    <property type="nucleotide sequence ID" value="XM_035492892.1"/>
</dbReference>
<feature type="region of interest" description="Disordered" evidence="1">
    <location>
        <begin position="1"/>
        <end position="101"/>
    </location>
</feature>
<dbReference type="GeneID" id="55997255"/>
<keyword evidence="4" id="KW-1185">Reference proteome</keyword>
<dbReference type="Proteomes" id="UP000509510">
    <property type="component" value="Chromosome V"/>
</dbReference>
<dbReference type="CDD" id="cd17080">
    <property type="entry name" value="Ubl_SLD2_Esc2_like"/>
    <property type="match status" value="1"/>
</dbReference>
<feature type="compositionally biased region" description="Basic and acidic residues" evidence="1">
    <location>
        <begin position="168"/>
        <end position="177"/>
    </location>
</feature>
<evidence type="ECO:0000313" key="4">
    <source>
        <dbReference type="Proteomes" id="UP000509510"/>
    </source>
</evidence>
<evidence type="ECO:0000256" key="1">
    <source>
        <dbReference type="SAM" id="MobiDB-lite"/>
    </source>
</evidence>
<proteinExistence type="predicted"/>
<evidence type="ECO:0000259" key="2">
    <source>
        <dbReference type="Pfam" id="PF11976"/>
    </source>
</evidence>
<reference evidence="4" key="1">
    <citation type="submission" date="2020-06" db="EMBL/GenBank/DDBJ databases">
        <title>A chromosome-scale genome assembly of Talaromyces rugulosus W13939.</title>
        <authorList>
            <person name="Wang B."/>
            <person name="Guo L."/>
            <person name="Ye K."/>
            <person name="Wang L."/>
        </authorList>
    </citation>
    <scope>NUCLEOTIDE SEQUENCE [LARGE SCALE GENOMIC DNA]</scope>
    <source>
        <strain evidence="4">W13939</strain>
    </source>
</reference>
<protein>
    <recommendedName>
        <fullName evidence="2">Rad60/SUMO-like domain-containing protein</fullName>
    </recommendedName>
</protein>
<feature type="domain" description="Rad60/SUMO-like" evidence="2">
    <location>
        <begin position="339"/>
        <end position="408"/>
    </location>
</feature>
<evidence type="ECO:0000313" key="3">
    <source>
        <dbReference type="EMBL" id="QKX62611.1"/>
    </source>
</evidence>
<feature type="compositionally biased region" description="Basic and acidic residues" evidence="1">
    <location>
        <begin position="193"/>
        <end position="203"/>
    </location>
</feature>
<name>A0A7H8RA40_TALRU</name>
<organism evidence="3 4">
    <name type="scientific">Talaromyces rugulosus</name>
    <name type="common">Penicillium rugulosum</name>
    <dbReference type="NCBI Taxonomy" id="121627"/>
    <lineage>
        <taxon>Eukaryota</taxon>
        <taxon>Fungi</taxon>
        <taxon>Dikarya</taxon>
        <taxon>Ascomycota</taxon>
        <taxon>Pezizomycotina</taxon>
        <taxon>Eurotiomycetes</taxon>
        <taxon>Eurotiomycetidae</taxon>
        <taxon>Eurotiales</taxon>
        <taxon>Trichocomaceae</taxon>
        <taxon>Talaromyces</taxon>
        <taxon>Talaromyces sect. Islandici</taxon>
    </lineage>
</organism>
<feature type="region of interest" description="Disordered" evidence="1">
    <location>
        <begin position="135"/>
        <end position="203"/>
    </location>
</feature>
<accession>A0A7H8RA40</accession>
<dbReference type="Gene3D" id="3.10.20.90">
    <property type="entry name" value="Phosphatidylinositol 3-kinase Catalytic Subunit, Chain A, domain 1"/>
    <property type="match status" value="1"/>
</dbReference>